<dbReference type="GO" id="GO:0016829">
    <property type="term" value="F:lyase activity"/>
    <property type="evidence" value="ECO:0007669"/>
    <property type="project" value="InterPro"/>
</dbReference>
<evidence type="ECO:0000259" key="3">
    <source>
        <dbReference type="Pfam" id="PF03972"/>
    </source>
</evidence>
<dbReference type="InterPro" id="IPR045336">
    <property type="entry name" value="MmgE_PrpD_N"/>
</dbReference>
<dbReference type="InterPro" id="IPR036148">
    <property type="entry name" value="MmgE/PrpD_sf"/>
</dbReference>
<feature type="domain" description="MmgE/PrpD N-terminal" evidence="3">
    <location>
        <begin position="41"/>
        <end position="267"/>
    </location>
</feature>
<dbReference type="InterPro" id="IPR005656">
    <property type="entry name" value="MmgE_PrpD"/>
</dbReference>
<dbReference type="RefSeq" id="WP_179278809.1">
    <property type="nucleotide sequence ID" value="NZ_FZNP01000004.1"/>
</dbReference>
<evidence type="ECO:0000313" key="4">
    <source>
        <dbReference type="EMBL" id="SNR56091.1"/>
    </source>
</evidence>
<dbReference type="Gene3D" id="1.10.4100.10">
    <property type="entry name" value="2-methylcitrate dehydratase PrpD"/>
    <property type="match status" value="1"/>
</dbReference>
<evidence type="ECO:0000256" key="2">
    <source>
        <dbReference type="SAM" id="MobiDB-lite"/>
    </source>
</evidence>
<dbReference type="SUPFAM" id="SSF103378">
    <property type="entry name" value="2-methylcitrate dehydratase PrpD"/>
    <property type="match status" value="1"/>
</dbReference>
<name>A0A238XC02_9ACTN</name>
<evidence type="ECO:0000313" key="5">
    <source>
        <dbReference type="Proteomes" id="UP000198420"/>
    </source>
</evidence>
<reference evidence="5" key="1">
    <citation type="submission" date="2017-06" db="EMBL/GenBank/DDBJ databases">
        <authorList>
            <person name="Varghese N."/>
            <person name="Submissions S."/>
        </authorList>
    </citation>
    <scope>NUCLEOTIDE SEQUENCE [LARGE SCALE GENOMIC DNA]</scope>
    <source>
        <strain evidence="5">DSM 44485</strain>
    </source>
</reference>
<feature type="region of interest" description="Disordered" evidence="2">
    <location>
        <begin position="1"/>
        <end position="20"/>
    </location>
</feature>
<dbReference type="AlphaFoldDB" id="A0A238XC02"/>
<dbReference type="InterPro" id="IPR042183">
    <property type="entry name" value="MmgE/PrpD_sf_1"/>
</dbReference>
<comment type="similarity">
    <text evidence="1">Belongs to the PrpD family.</text>
</comment>
<dbReference type="Proteomes" id="UP000198420">
    <property type="component" value="Unassembled WGS sequence"/>
</dbReference>
<sequence>MTGPDGGAVVPTAAASGTGGSVEDPCLTLWRCARDGAEAADAAALERAAGCLAVAIADMVVSARAPRHRSAAAALAGPPGACTVSGSPEGAAMAGAVLANAYLMHARLTDDSFRVAAHPGLAVVPVVLAALEEATRRTGRAVDGERVLRAVVGGYECACRLADRLLPEVSRRGWRVTSVIAPLAAAATMALTLDLPEEDACAALGLASSASGGPLGVVSTAGDAWRLQPALAVQAGVSAAVAATAGLRGGAGALTGPHGLYELFGDGTASLPKVREPAVLRVTFKRHPVAMYGQSIFDAFQRRPPVSGSAERIVVRLAPFAAGYGNQRDASAESISSVEGITLAAVRAFHPGLRTSEASVEVVGDPARSGLTARIDVVLSDGRRLALAGDGDTSGWKPADFDRHCTALLGELGGPLFRTAAAVPEQGGVSRLLAVWRAAR</sequence>
<dbReference type="Pfam" id="PF03972">
    <property type="entry name" value="MmgE_PrpD_N"/>
    <property type="match status" value="1"/>
</dbReference>
<keyword evidence="5" id="KW-1185">Reference proteome</keyword>
<gene>
    <name evidence="4" type="ORF">SAMN06265355_104156</name>
</gene>
<dbReference type="PANTHER" id="PTHR16943:SF8">
    <property type="entry name" value="2-METHYLCITRATE DEHYDRATASE"/>
    <property type="match status" value="1"/>
</dbReference>
<accession>A0A238XC02</accession>
<dbReference type="PANTHER" id="PTHR16943">
    <property type="entry name" value="2-METHYLCITRATE DEHYDRATASE-RELATED"/>
    <property type="match status" value="1"/>
</dbReference>
<dbReference type="EMBL" id="FZNP01000004">
    <property type="protein sequence ID" value="SNR56091.1"/>
    <property type="molecule type" value="Genomic_DNA"/>
</dbReference>
<organism evidence="4 5">
    <name type="scientific">Actinomadura mexicana</name>
    <dbReference type="NCBI Taxonomy" id="134959"/>
    <lineage>
        <taxon>Bacteria</taxon>
        <taxon>Bacillati</taxon>
        <taxon>Actinomycetota</taxon>
        <taxon>Actinomycetes</taxon>
        <taxon>Streptosporangiales</taxon>
        <taxon>Thermomonosporaceae</taxon>
        <taxon>Actinomadura</taxon>
    </lineage>
</organism>
<evidence type="ECO:0000256" key="1">
    <source>
        <dbReference type="ARBA" id="ARBA00006174"/>
    </source>
</evidence>
<protein>
    <submittedName>
        <fullName evidence="4">MmgE/PrpD family protein</fullName>
    </submittedName>
</protein>
<proteinExistence type="inferred from homology"/>